<organism evidence="1 2">
    <name type="scientific">Corynebacterium lipophilum</name>
    <dbReference type="NCBI Taxonomy" id="2804918"/>
    <lineage>
        <taxon>Bacteria</taxon>
        <taxon>Bacillati</taxon>
        <taxon>Actinomycetota</taxon>
        <taxon>Actinomycetes</taxon>
        <taxon>Mycobacteriales</taxon>
        <taxon>Corynebacteriaceae</taxon>
        <taxon>Corynebacterium</taxon>
    </lineage>
</organism>
<dbReference type="Pfam" id="PF11248">
    <property type="entry name" value="DUF3046"/>
    <property type="match status" value="1"/>
</dbReference>
<evidence type="ECO:0000313" key="1">
    <source>
        <dbReference type="EMBL" id="MCO6393545.1"/>
    </source>
</evidence>
<dbReference type="EMBL" id="JAEUWV010000001">
    <property type="protein sequence ID" value="MCO6393545.1"/>
    <property type="molecule type" value="Genomic_DNA"/>
</dbReference>
<reference evidence="1 2" key="1">
    <citation type="submission" date="2021-01" db="EMBL/GenBank/DDBJ databases">
        <title>Identification and Characterization of Corynebacterium sp.</title>
        <authorList>
            <person name="Luo Q."/>
            <person name="Qu P."/>
            <person name="Chen Q."/>
        </authorList>
    </citation>
    <scope>NUCLEOTIDE SEQUENCE [LARGE SCALE GENOMIC DNA]</scope>
    <source>
        <strain evidence="1 2">MC-18</strain>
    </source>
</reference>
<dbReference type="Proteomes" id="UP001205920">
    <property type="component" value="Unassembled WGS sequence"/>
</dbReference>
<accession>A0AAW5HUH6</accession>
<dbReference type="AlphaFoldDB" id="A0AAW5HUH6"/>
<sequence length="71" mass="8110">MRLTEFHQLVQDEFGPDRASWIIETQLLPRHGCTAAEVIENGGDLRQAWDELCDAFDVPEARRLGIDRPGF</sequence>
<keyword evidence="2" id="KW-1185">Reference proteome</keyword>
<gene>
    <name evidence="1" type="ORF">JMN37_00875</name>
</gene>
<evidence type="ECO:0000313" key="2">
    <source>
        <dbReference type="Proteomes" id="UP001205920"/>
    </source>
</evidence>
<dbReference type="InterPro" id="IPR021408">
    <property type="entry name" value="DUF3046"/>
</dbReference>
<proteinExistence type="predicted"/>
<protein>
    <submittedName>
        <fullName evidence="1">DUF3046 domain-containing protein</fullName>
    </submittedName>
</protein>
<dbReference type="RefSeq" id="WP_252930824.1">
    <property type="nucleotide sequence ID" value="NZ_JAEUWV010000001.1"/>
</dbReference>
<name>A0AAW5HUH6_9CORY</name>
<comment type="caution">
    <text evidence="1">The sequence shown here is derived from an EMBL/GenBank/DDBJ whole genome shotgun (WGS) entry which is preliminary data.</text>
</comment>